<comment type="similarity">
    <text evidence="1">Belongs to the cytochrome P450 family.</text>
</comment>
<keyword evidence="2" id="KW-0349">Heme</keyword>
<dbReference type="InterPro" id="IPR002397">
    <property type="entry name" value="Cyt_P450_B"/>
</dbReference>
<dbReference type="InterPro" id="IPR017972">
    <property type="entry name" value="Cyt_P450_CS"/>
</dbReference>
<evidence type="ECO:0000256" key="1">
    <source>
        <dbReference type="ARBA" id="ARBA00010617"/>
    </source>
</evidence>
<evidence type="ECO:0000256" key="3">
    <source>
        <dbReference type="ARBA" id="ARBA00022723"/>
    </source>
</evidence>
<evidence type="ECO:0000256" key="2">
    <source>
        <dbReference type="ARBA" id="ARBA00022617"/>
    </source>
</evidence>
<dbReference type="GO" id="GO:0020037">
    <property type="term" value="F:heme binding"/>
    <property type="evidence" value="ECO:0007669"/>
    <property type="project" value="InterPro"/>
</dbReference>
<reference evidence="7" key="1">
    <citation type="submission" date="2020-05" db="EMBL/GenBank/DDBJ databases">
        <authorList>
            <person name="Chiriac C."/>
            <person name="Salcher M."/>
            <person name="Ghai R."/>
            <person name="Kavagutti S V."/>
        </authorList>
    </citation>
    <scope>NUCLEOTIDE SEQUENCE</scope>
</reference>
<evidence type="ECO:0000313" key="7">
    <source>
        <dbReference type="EMBL" id="CAB4591846.1"/>
    </source>
</evidence>
<protein>
    <submittedName>
        <fullName evidence="7">Unannotated protein</fullName>
    </submittedName>
</protein>
<accession>A0A6J6FS02</accession>
<sequence length="413" mass="45582">MYRRDVITDLLSPGVARDPFPVYRALREHAPVTWLPEHRAWFVGTHAAVREAFHAPELSSDRLTPVERRLDTHRRALLGDTFELLRGWMVFHDPPQHDRLRDPVRRAFTPRRVDELRPFVARVVDDCVDDLRARLDDGETVDVLRELAFPVPAIVIAELLGVPASDRDDFATWSRDLAVVVFGTTADPSRAEQAARGTRRFAEYFTALIADRERHPGDDLISALVAARDRSDPALGAMELVGACTLLLFGGHETTTGLITLGTHTLGRHPDARDRLARQPESIATAVEELHRYDGPSRVMVRVARTDLQLAGTGIAEGQTVYLGLASANRDPAAFTEPDELRLDRPDAHRHLGFGHGLHHCLGAPLARLETQLAVGALVRRLGPWELALDDDDLTWGGSVLGGGPGSLPIVRG</sequence>
<evidence type="ECO:0000256" key="5">
    <source>
        <dbReference type="ARBA" id="ARBA00023004"/>
    </source>
</evidence>
<gene>
    <name evidence="7" type="ORF">UFOPK1493_03788</name>
</gene>
<dbReference type="GO" id="GO:0004497">
    <property type="term" value="F:monooxygenase activity"/>
    <property type="evidence" value="ECO:0007669"/>
    <property type="project" value="UniProtKB-KW"/>
</dbReference>
<dbReference type="InterPro" id="IPR036396">
    <property type="entry name" value="Cyt_P450_sf"/>
</dbReference>
<dbReference type="GO" id="GO:0005506">
    <property type="term" value="F:iron ion binding"/>
    <property type="evidence" value="ECO:0007669"/>
    <property type="project" value="InterPro"/>
</dbReference>
<dbReference type="GO" id="GO:0016705">
    <property type="term" value="F:oxidoreductase activity, acting on paired donors, with incorporation or reduction of molecular oxygen"/>
    <property type="evidence" value="ECO:0007669"/>
    <property type="project" value="InterPro"/>
</dbReference>
<dbReference type="Pfam" id="PF00067">
    <property type="entry name" value="p450"/>
    <property type="match status" value="1"/>
</dbReference>
<dbReference type="PANTHER" id="PTHR46696">
    <property type="entry name" value="P450, PUTATIVE (EUROFUNG)-RELATED"/>
    <property type="match status" value="1"/>
</dbReference>
<dbReference type="FunFam" id="1.10.630.10:FF:000018">
    <property type="entry name" value="Cytochrome P450 monooxygenase"/>
    <property type="match status" value="1"/>
</dbReference>
<evidence type="ECO:0000256" key="4">
    <source>
        <dbReference type="ARBA" id="ARBA00023002"/>
    </source>
</evidence>
<keyword evidence="6" id="KW-0503">Monooxygenase</keyword>
<dbReference type="EMBL" id="CAEZSR010000238">
    <property type="protein sequence ID" value="CAB4591846.1"/>
    <property type="molecule type" value="Genomic_DNA"/>
</dbReference>
<dbReference type="PRINTS" id="PR00359">
    <property type="entry name" value="BP450"/>
</dbReference>
<dbReference type="Gene3D" id="1.10.630.10">
    <property type="entry name" value="Cytochrome P450"/>
    <property type="match status" value="1"/>
</dbReference>
<keyword evidence="4" id="KW-0560">Oxidoreductase</keyword>
<dbReference type="PROSITE" id="PS00086">
    <property type="entry name" value="CYTOCHROME_P450"/>
    <property type="match status" value="1"/>
</dbReference>
<proteinExistence type="inferred from homology"/>
<dbReference type="PANTHER" id="PTHR46696:SF1">
    <property type="entry name" value="CYTOCHROME P450 YJIB-RELATED"/>
    <property type="match status" value="1"/>
</dbReference>
<name>A0A6J6FS02_9ZZZZ</name>
<dbReference type="SUPFAM" id="SSF48264">
    <property type="entry name" value="Cytochrome P450"/>
    <property type="match status" value="1"/>
</dbReference>
<dbReference type="AlphaFoldDB" id="A0A6J6FS02"/>
<evidence type="ECO:0000256" key="6">
    <source>
        <dbReference type="ARBA" id="ARBA00023033"/>
    </source>
</evidence>
<dbReference type="CDD" id="cd20625">
    <property type="entry name" value="CYP164-like"/>
    <property type="match status" value="1"/>
</dbReference>
<keyword evidence="5" id="KW-0408">Iron</keyword>
<keyword evidence="3" id="KW-0479">Metal-binding</keyword>
<dbReference type="InterPro" id="IPR001128">
    <property type="entry name" value="Cyt_P450"/>
</dbReference>
<organism evidence="7">
    <name type="scientific">freshwater metagenome</name>
    <dbReference type="NCBI Taxonomy" id="449393"/>
    <lineage>
        <taxon>unclassified sequences</taxon>
        <taxon>metagenomes</taxon>
        <taxon>ecological metagenomes</taxon>
    </lineage>
</organism>